<evidence type="ECO:0000313" key="1">
    <source>
        <dbReference type="EMBL" id="VTT78836.1"/>
    </source>
</evidence>
<evidence type="ECO:0000313" key="2">
    <source>
        <dbReference type="Proteomes" id="UP000760494"/>
    </source>
</evidence>
<accession>A0A9Q9RTV3</accession>
<dbReference type="Proteomes" id="UP000760494">
    <property type="component" value="Unassembled WGS sequence"/>
</dbReference>
<proteinExistence type="predicted"/>
<protein>
    <submittedName>
        <fullName evidence="1">Uncharacterized protein</fullName>
    </submittedName>
</protein>
<feature type="non-terminal residue" evidence="1">
    <location>
        <position position="240"/>
    </location>
</feature>
<dbReference type="AlphaFoldDB" id="A0A9Q9RTV3"/>
<sequence length="240" mass="26624">AEAESSPCDDIQERMKMGLSPNFGCIGETEMSASTVNLETEKPVQSMDSEMTDILDQIEDIEIPDAPQDENIVSSEDGINQFGRGRPPNSSVDQSHLCNSSDAMSCSRKLILYGQGDLTFEVNNRGGNVTQLNITHFCCHDLQELAAFNARRAVPEHQCSPGFDGEDWIMLDDVEYEYDSCKTLKNTCVQLVKTTCIGARCPLEHKCVCAERKTLWDVDTVQFVKLFPTDGSGEVIWPAK</sequence>
<gene>
    <name evidence="1" type="ORF">C2S_11253</name>
</gene>
<name>A0A9Q9RTV3_FUSFU</name>
<reference evidence="1" key="1">
    <citation type="submission" date="2019-05" db="EMBL/GenBank/DDBJ databases">
        <authorList>
            <person name="Piombo E."/>
        </authorList>
    </citation>
    <scope>NUCLEOTIDE SEQUENCE</scope>
    <source>
        <strain evidence="1">C2S</strain>
    </source>
</reference>
<dbReference type="EMBL" id="CABFJX010000395">
    <property type="protein sequence ID" value="VTT78836.1"/>
    <property type="molecule type" value="Genomic_DNA"/>
</dbReference>
<organism evidence="1 2">
    <name type="scientific">Fusarium fujikuroi</name>
    <name type="common">Bakanae and foot rot disease fungus</name>
    <name type="synonym">Gibberella fujikuroi</name>
    <dbReference type="NCBI Taxonomy" id="5127"/>
    <lineage>
        <taxon>Eukaryota</taxon>
        <taxon>Fungi</taxon>
        <taxon>Dikarya</taxon>
        <taxon>Ascomycota</taxon>
        <taxon>Pezizomycotina</taxon>
        <taxon>Sordariomycetes</taxon>
        <taxon>Hypocreomycetidae</taxon>
        <taxon>Hypocreales</taxon>
        <taxon>Nectriaceae</taxon>
        <taxon>Fusarium</taxon>
        <taxon>Fusarium fujikuroi species complex</taxon>
    </lineage>
</organism>
<comment type="caution">
    <text evidence="1">The sequence shown here is derived from an EMBL/GenBank/DDBJ whole genome shotgun (WGS) entry which is preliminary data.</text>
</comment>